<name>A0A5K3F2R1_MESCO</name>
<dbReference type="AlphaFoldDB" id="A0A5K3F2R1"/>
<accession>A0A5K3F2R1</accession>
<evidence type="ECO:0000313" key="2">
    <source>
        <dbReference type="WBParaSite" id="MCU_004474-RD"/>
    </source>
</evidence>
<protein>
    <submittedName>
        <fullName evidence="2">SCA7 domain-containing protein</fullName>
    </submittedName>
</protein>
<feature type="compositionally biased region" description="Basic residues" evidence="1">
    <location>
        <begin position="1"/>
        <end position="12"/>
    </location>
</feature>
<proteinExistence type="predicted"/>
<feature type="compositionally biased region" description="Low complexity" evidence="1">
    <location>
        <begin position="42"/>
        <end position="57"/>
    </location>
</feature>
<feature type="compositionally biased region" description="Basic residues" evidence="1">
    <location>
        <begin position="147"/>
        <end position="156"/>
    </location>
</feature>
<dbReference type="WBParaSite" id="MCU_004474-RD">
    <property type="protein sequence ID" value="MCU_004474-RD"/>
    <property type="gene ID" value="MCU_004474"/>
</dbReference>
<feature type="region of interest" description="Disordered" evidence="1">
    <location>
        <begin position="262"/>
        <end position="303"/>
    </location>
</feature>
<feature type="region of interest" description="Disordered" evidence="1">
    <location>
        <begin position="1"/>
        <end position="159"/>
    </location>
</feature>
<feature type="compositionally biased region" description="Basic and acidic residues" evidence="1">
    <location>
        <begin position="78"/>
        <end position="88"/>
    </location>
</feature>
<feature type="compositionally biased region" description="Basic residues" evidence="1">
    <location>
        <begin position="273"/>
        <end position="283"/>
    </location>
</feature>
<organism evidence="2">
    <name type="scientific">Mesocestoides corti</name>
    <name type="common">Flatworm</name>
    <dbReference type="NCBI Taxonomy" id="53468"/>
    <lineage>
        <taxon>Eukaryota</taxon>
        <taxon>Metazoa</taxon>
        <taxon>Spiralia</taxon>
        <taxon>Lophotrochozoa</taxon>
        <taxon>Platyhelminthes</taxon>
        <taxon>Cestoda</taxon>
        <taxon>Eucestoda</taxon>
        <taxon>Cyclophyllidea</taxon>
        <taxon>Mesocestoididae</taxon>
        <taxon>Mesocestoides</taxon>
    </lineage>
</organism>
<feature type="compositionally biased region" description="Basic and acidic residues" evidence="1">
    <location>
        <begin position="98"/>
        <end position="110"/>
    </location>
</feature>
<evidence type="ECO:0000256" key="1">
    <source>
        <dbReference type="SAM" id="MobiDB-lite"/>
    </source>
</evidence>
<feature type="compositionally biased region" description="Low complexity" evidence="1">
    <location>
        <begin position="111"/>
        <end position="146"/>
    </location>
</feature>
<reference evidence="2" key="1">
    <citation type="submission" date="2019-11" db="UniProtKB">
        <authorList>
            <consortium name="WormBaseParasite"/>
        </authorList>
    </citation>
    <scope>IDENTIFICATION</scope>
</reference>
<sequence>MPKSTPHKRNHSHVIQTGKMFSPEESMIEIPSDYPEHRGPTRRLSTTSDSSTSTILDARVPVVASHRSRRHSKPVYVVHDRSRPKSRSESAQFTIIMKPDDEDKMSRPSRADSYSSSSTSGRGNSRSSSSSSSTSSTSSSSSSSSSARRKTQKHRSPTTLIKIEPLVFETMPRKKVMRSIEGSGRNVEISQMHCHKQPHCHRHGFEPHQQRRRFSPVGKIVVENCEPEFETCPHMDNCQSSVVLRHVCKKCQKDLEKGRPLIRRNSVGGYVQKRPKSQSRHRPLTVMSPVQPPPSRGQSKGVNKRCFSPAVISRGHCINCPLNETSGSEDEQVHIGKGEIFANKAFMKCYQLHHRRHSLDKNKSMPLFTVRSISDLKQNGLLSERVC</sequence>